<protein>
    <submittedName>
        <fullName evidence="7">LysE family translocator</fullName>
    </submittedName>
</protein>
<feature type="transmembrane region" description="Helical" evidence="6">
    <location>
        <begin position="145"/>
        <end position="165"/>
    </location>
</feature>
<dbReference type="PANTHER" id="PTHR30086">
    <property type="entry name" value="ARGININE EXPORTER PROTEIN ARGO"/>
    <property type="match status" value="1"/>
</dbReference>
<keyword evidence="5 6" id="KW-0472">Membrane</keyword>
<dbReference type="RefSeq" id="WP_345002087.1">
    <property type="nucleotide sequence ID" value="NZ_BAAAXV010000009.1"/>
</dbReference>
<evidence type="ECO:0000256" key="4">
    <source>
        <dbReference type="ARBA" id="ARBA00022989"/>
    </source>
</evidence>
<feature type="transmembrane region" description="Helical" evidence="6">
    <location>
        <begin position="186"/>
        <end position="204"/>
    </location>
</feature>
<dbReference type="Proteomes" id="UP001589532">
    <property type="component" value="Unassembled WGS sequence"/>
</dbReference>
<dbReference type="PANTHER" id="PTHR30086:SF20">
    <property type="entry name" value="ARGININE EXPORTER PROTEIN ARGO-RELATED"/>
    <property type="match status" value="1"/>
</dbReference>
<name>A0ABV5RRD3_9ACTN</name>
<comment type="subcellular location">
    <subcellularLocation>
        <location evidence="1">Cell membrane</location>
        <topology evidence="1">Multi-pass membrane protein</topology>
    </subcellularLocation>
</comment>
<keyword evidence="8" id="KW-1185">Reference proteome</keyword>
<reference evidence="7 8" key="1">
    <citation type="submission" date="2024-09" db="EMBL/GenBank/DDBJ databases">
        <authorList>
            <person name="Sun Q."/>
            <person name="Mori K."/>
        </authorList>
    </citation>
    <scope>NUCLEOTIDE SEQUENCE [LARGE SCALE GENOMIC DNA]</scope>
    <source>
        <strain evidence="7 8">JCM 3143</strain>
    </source>
</reference>
<keyword evidence="3 6" id="KW-0812">Transmembrane</keyword>
<gene>
    <name evidence="7" type="ORF">ACFFSA_02665</name>
</gene>
<evidence type="ECO:0000256" key="2">
    <source>
        <dbReference type="ARBA" id="ARBA00022475"/>
    </source>
</evidence>
<comment type="caution">
    <text evidence="7">The sequence shown here is derived from an EMBL/GenBank/DDBJ whole genome shotgun (WGS) entry which is preliminary data.</text>
</comment>
<evidence type="ECO:0000256" key="5">
    <source>
        <dbReference type="ARBA" id="ARBA00023136"/>
    </source>
</evidence>
<evidence type="ECO:0000256" key="1">
    <source>
        <dbReference type="ARBA" id="ARBA00004651"/>
    </source>
</evidence>
<evidence type="ECO:0000313" key="7">
    <source>
        <dbReference type="EMBL" id="MFB9621972.1"/>
    </source>
</evidence>
<keyword evidence="4 6" id="KW-1133">Transmembrane helix</keyword>
<dbReference type="Pfam" id="PF01810">
    <property type="entry name" value="LysE"/>
    <property type="match status" value="1"/>
</dbReference>
<evidence type="ECO:0000256" key="3">
    <source>
        <dbReference type="ARBA" id="ARBA00022692"/>
    </source>
</evidence>
<organism evidence="7 8">
    <name type="scientific">Nonomuraea helvata</name>
    <dbReference type="NCBI Taxonomy" id="37484"/>
    <lineage>
        <taxon>Bacteria</taxon>
        <taxon>Bacillati</taxon>
        <taxon>Actinomycetota</taxon>
        <taxon>Actinomycetes</taxon>
        <taxon>Streptosporangiales</taxon>
        <taxon>Streptosporangiaceae</taxon>
        <taxon>Nonomuraea</taxon>
    </lineage>
</organism>
<evidence type="ECO:0000313" key="8">
    <source>
        <dbReference type="Proteomes" id="UP001589532"/>
    </source>
</evidence>
<feature type="transmembrane region" description="Helical" evidence="6">
    <location>
        <begin position="72"/>
        <end position="92"/>
    </location>
</feature>
<evidence type="ECO:0000256" key="6">
    <source>
        <dbReference type="SAM" id="Phobius"/>
    </source>
</evidence>
<dbReference type="InterPro" id="IPR001123">
    <property type="entry name" value="LeuE-type"/>
</dbReference>
<feature type="transmembrane region" description="Helical" evidence="6">
    <location>
        <begin position="43"/>
        <end position="65"/>
    </location>
</feature>
<keyword evidence="2" id="KW-1003">Cell membrane</keyword>
<sequence length="206" mass="21623">MIHPYAVAAFLLAVLPVIATPGASLTLLIQHVTAGGRRQALPVILGTVSGLYAHAALAIAGLSALVMRSSQAFTAVKLIGAAYLIGLGLWTWRSTTLLPPPMPAERPKQTGSVYAQALLANVLNPKAASIYLTLVPQFIVPGRPFGGQILTLATAHALLMAVWLLTWTVLIHQGAHIVHKARFKRVVGKVTAVVLVVLGVRAAATT</sequence>
<dbReference type="EMBL" id="JBHMBW010000002">
    <property type="protein sequence ID" value="MFB9621972.1"/>
    <property type="molecule type" value="Genomic_DNA"/>
</dbReference>
<proteinExistence type="predicted"/>
<accession>A0ABV5RRD3</accession>